<dbReference type="InterPro" id="IPR019775">
    <property type="entry name" value="WD40_repeat_CS"/>
</dbReference>
<dbReference type="PANTHER" id="PTHR19858:SF0">
    <property type="entry name" value="PERIODIC TRYPTOPHAN PROTEIN 2 HOMOLOG"/>
    <property type="match status" value="1"/>
</dbReference>
<dbReference type="AlphaFoldDB" id="A0A158Q2M7"/>
<evidence type="ECO:0000256" key="8">
    <source>
        <dbReference type="ARBA" id="ARBA00022737"/>
    </source>
</evidence>
<dbReference type="InterPro" id="IPR007148">
    <property type="entry name" value="SSU_processome_Utp12"/>
</dbReference>
<evidence type="ECO:0000256" key="9">
    <source>
        <dbReference type="ARBA" id="ARBA00022989"/>
    </source>
</evidence>
<keyword evidence="7 13" id="KW-0812">Transmembrane</keyword>
<reference evidence="18" key="1">
    <citation type="submission" date="2016-04" db="UniProtKB">
        <authorList>
            <consortium name="WormBaseParasite"/>
        </authorList>
    </citation>
    <scope>IDENTIFICATION</scope>
</reference>
<dbReference type="WBParaSite" id="DME_0000045301-mRNA-1">
    <property type="protein sequence ID" value="DME_0000045301-mRNA-1"/>
    <property type="gene ID" value="DME_0000045301"/>
</dbReference>
<dbReference type="GO" id="GO:0012505">
    <property type="term" value="C:endomembrane system"/>
    <property type="evidence" value="ECO:0007669"/>
    <property type="project" value="UniProtKB-ARBA"/>
</dbReference>
<dbReference type="STRING" id="318479.A0A158Q2M7"/>
<dbReference type="InterPro" id="IPR001680">
    <property type="entry name" value="WD40_rpt"/>
</dbReference>
<sequence length="1175" mass="132499">MKTKIIKISVLIKNRIIRSNYFRTKSKYGDTGNDRFTFTQALVFVQCIINALLAYILNGSYKDEVPQKTYAFLSLSYLLAMMASNHALQFISYPTQVLGKSCKPVPIMVFGFLFAGKRYNWKKYVFVLMIVIGVMLFVYKEQSPGKRIRPIFTIGFGEICLLFSLAMDGTTGAIQDNIRRFYKFSGHSMMYSMNLFSSCYLLVALLFTGELFSFLSFIYIYPFVMKNLLILGAVSAMGQYFIFKTISEFGPLTCSIITTTRKLFTMLLSIVIFGNVLNERQYLATLIVFTALFLDAVESKRKRIVAQTNDKNRDYYVEWKLNHGLRLIFAMNIDFRFTNLIGAVYRNGNITFTADGNSIISPTGNKITIFDLKTFHFLARFSCGDALYMNLGTHTVLYRHRFNRSVSDAKFSPNGRRVAVCRGGDLQIFSVAGFHTHQFNPFVLEETFHITADKINQIDWSGDSRLLATSSEDKQIRIVAGGNKLKNLYIYALASHKWEVIASYFVENSYNLVSIDRRGLANYWHCLSTAEDMIEGVRIKGSDDSNVVLTTYKKERKKNLMENIITDGIVNVSACCFHISTNILVIAFSNGVFVLYEMPTFTLIHNLRVSELKIHSLCINASGDWLGIACGQGIQGQLVVWEWQSETYVMKQQSHSEIISSVAFSPDGSLIATGGDDGKVKIWSCNSSFCLVTFTEHLSVASAVCWTPDGKVLLSASFDGTVRAHDLQRYRNFRTLICPQQTQLTSLATDSAGELIMSSSGDLYNIYVWSLENGKLLDILSGHTAPVAAIACNGNNLVSASWDKTLRLWNVVEASVAESIELIDEALDVAYSPTGQVIAVLCLDCSISLFDSSSFPLGTIDTRLDVDAARYSNDVIKKETSGKSKHFNCICFSADGELIVAGGQSNYICIYTVSERILVKKIKLTTNRSLDGVKLDVNRRNFSEFGNMELIDDSDSDQEDNFKKRIKLAGTKHSDLAERRSRPEMRVRSISFSPTGRCFAVCSTEGVSIYSLDHRLYFNPFELGVETTPKNIMKAIAAGEHTSSVSMALSLNENGLIEKALLATPISQLNVVVRSLPFTYIEKLLCWLGSECNQKVQRHINFWQLWLKNILFEYGRQLKSNRNSNLANLISIQQHISDYNKLVTTLYDQNKYTLRYLITVRQMRKTQQENITQPE</sequence>
<dbReference type="GO" id="GO:0000462">
    <property type="term" value="P:maturation of SSU-rRNA from tricistronic rRNA transcript (SSU-rRNA, 5.8S rRNA, LSU-rRNA)"/>
    <property type="evidence" value="ECO:0007669"/>
    <property type="project" value="TreeGrafter"/>
</dbReference>
<evidence type="ECO:0000256" key="1">
    <source>
        <dbReference type="ARBA" id="ARBA00004141"/>
    </source>
</evidence>
<dbReference type="SUPFAM" id="SSF103481">
    <property type="entry name" value="Multidrug resistance efflux transporter EmrE"/>
    <property type="match status" value="2"/>
</dbReference>
<dbReference type="CDD" id="cd00200">
    <property type="entry name" value="WD40"/>
    <property type="match status" value="1"/>
</dbReference>
<evidence type="ECO:0000256" key="6">
    <source>
        <dbReference type="ARBA" id="ARBA00022574"/>
    </source>
</evidence>
<dbReference type="EMBL" id="UYYG01001151">
    <property type="protein sequence ID" value="VDN54840.1"/>
    <property type="molecule type" value="Genomic_DNA"/>
</dbReference>
<feature type="repeat" description="WD" evidence="12">
    <location>
        <begin position="652"/>
        <end position="693"/>
    </location>
</feature>
<keyword evidence="9 13" id="KW-1133">Transmembrane helix</keyword>
<dbReference type="PANTHER" id="PTHR19858">
    <property type="entry name" value="WD40 REPEAT PROTEIN"/>
    <property type="match status" value="1"/>
</dbReference>
<dbReference type="GO" id="GO:0016020">
    <property type="term" value="C:membrane"/>
    <property type="evidence" value="ECO:0007669"/>
    <property type="project" value="UniProtKB-SubCell"/>
</dbReference>
<dbReference type="GO" id="GO:0032040">
    <property type="term" value="C:small-subunit processome"/>
    <property type="evidence" value="ECO:0007669"/>
    <property type="project" value="TreeGrafter"/>
</dbReference>
<name>A0A158Q2M7_DRAME</name>
<feature type="transmembrane region" description="Helical" evidence="13">
    <location>
        <begin position="36"/>
        <end position="57"/>
    </location>
</feature>
<dbReference type="GO" id="GO:0055085">
    <property type="term" value="P:transmembrane transport"/>
    <property type="evidence" value="ECO:0007669"/>
    <property type="project" value="InterPro"/>
</dbReference>
<dbReference type="Pfam" id="PF04003">
    <property type="entry name" value="Utp12"/>
    <property type="match status" value="1"/>
</dbReference>
<evidence type="ECO:0000256" key="10">
    <source>
        <dbReference type="ARBA" id="ARBA00023136"/>
    </source>
</evidence>
<dbReference type="InterPro" id="IPR036322">
    <property type="entry name" value="WD40_repeat_dom_sf"/>
</dbReference>
<dbReference type="GO" id="GO:0000028">
    <property type="term" value="P:ribosomal small subunit assembly"/>
    <property type="evidence" value="ECO:0007669"/>
    <property type="project" value="TreeGrafter"/>
</dbReference>
<evidence type="ECO:0000256" key="3">
    <source>
        <dbReference type="ARBA" id="ARBA00010226"/>
    </source>
</evidence>
<evidence type="ECO:0000313" key="15">
    <source>
        <dbReference type="EMBL" id="VDN54840.1"/>
    </source>
</evidence>
<organism evidence="16 18">
    <name type="scientific">Dracunculus medinensis</name>
    <name type="common">Guinea worm</name>
    <dbReference type="NCBI Taxonomy" id="318479"/>
    <lineage>
        <taxon>Eukaryota</taxon>
        <taxon>Metazoa</taxon>
        <taxon>Ecdysozoa</taxon>
        <taxon>Nematoda</taxon>
        <taxon>Chromadorea</taxon>
        <taxon>Rhabditida</taxon>
        <taxon>Spirurina</taxon>
        <taxon>Dracunculoidea</taxon>
        <taxon>Dracunculidae</taxon>
        <taxon>Dracunculus</taxon>
    </lineage>
</organism>
<dbReference type="OrthoDB" id="3142434at2759"/>
<feature type="repeat" description="WD" evidence="12">
    <location>
        <begin position="694"/>
        <end position="735"/>
    </location>
</feature>
<comment type="subcellular location">
    <subcellularLocation>
        <location evidence="1">Membrane</location>
        <topology evidence="1">Multi-pass membrane protein</topology>
    </subcellularLocation>
    <subcellularLocation>
        <location evidence="2">Nucleus</location>
        <location evidence="2">Nucleolus</location>
    </subcellularLocation>
</comment>
<keyword evidence="6 12" id="KW-0853">WD repeat</keyword>
<dbReference type="Pfam" id="PF08449">
    <property type="entry name" value="UAA"/>
    <property type="match status" value="1"/>
</dbReference>
<feature type="domain" description="Small-subunit processome Utp12" evidence="14">
    <location>
        <begin position="1052"/>
        <end position="1158"/>
    </location>
</feature>
<dbReference type="GO" id="GO:0034388">
    <property type="term" value="C:Pwp2p-containing subcomplex of 90S preribosome"/>
    <property type="evidence" value="ECO:0007669"/>
    <property type="project" value="TreeGrafter"/>
</dbReference>
<evidence type="ECO:0000313" key="17">
    <source>
        <dbReference type="Proteomes" id="UP000274756"/>
    </source>
</evidence>
<comment type="similarity">
    <text evidence="3">Belongs to the WD repeat PWP2 family.</text>
</comment>
<dbReference type="PROSITE" id="PS50294">
    <property type="entry name" value="WD_REPEATS_REGION"/>
    <property type="match status" value="2"/>
</dbReference>
<dbReference type="InterPro" id="IPR015943">
    <property type="entry name" value="WD40/YVTN_repeat-like_dom_sf"/>
</dbReference>
<evidence type="ECO:0000259" key="14">
    <source>
        <dbReference type="Pfam" id="PF04003"/>
    </source>
</evidence>
<evidence type="ECO:0000256" key="5">
    <source>
        <dbReference type="ARBA" id="ARBA00022448"/>
    </source>
</evidence>
<comment type="similarity">
    <text evidence="4">Belongs to the nucleotide-sugar transporter family. SLC35B subfamily.</text>
</comment>
<dbReference type="PROSITE" id="PS00678">
    <property type="entry name" value="WD_REPEATS_1"/>
    <property type="match status" value="1"/>
</dbReference>
<feature type="transmembrane region" description="Helical" evidence="13">
    <location>
        <begin position="123"/>
        <end position="139"/>
    </location>
</feature>
<dbReference type="SUPFAM" id="SSF50998">
    <property type="entry name" value="Quinoprotein alcohol dehydrogenase-like"/>
    <property type="match status" value="1"/>
</dbReference>
<keyword evidence="5" id="KW-0813">Transport</keyword>
<evidence type="ECO:0000256" key="4">
    <source>
        <dbReference type="ARBA" id="ARBA00010694"/>
    </source>
</evidence>
<evidence type="ECO:0000256" key="2">
    <source>
        <dbReference type="ARBA" id="ARBA00004604"/>
    </source>
</evidence>
<keyword evidence="11" id="KW-0539">Nucleus</keyword>
<dbReference type="PROSITE" id="PS50082">
    <property type="entry name" value="WD_REPEATS_2"/>
    <property type="match status" value="3"/>
</dbReference>
<feature type="repeat" description="WD" evidence="12">
    <location>
        <begin position="780"/>
        <end position="819"/>
    </location>
</feature>
<dbReference type="Proteomes" id="UP000038040">
    <property type="component" value="Unplaced"/>
</dbReference>
<feature type="transmembrane region" description="Helical" evidence="13">
    <location>
        <begin position="69"/>
        <end position="91"/>
    </location>
</feature>
<evidence type="ECO:0000313" key="16">
    <source>
        <dbReference type="Proteomes" id="UP000038040"/>
    </source>
</evidence>
<keyword evidence="10 13" id="KW-0472">Membrane</keyword>
<evidence type="ECO:0000256" key="11">
    <source>
        <dbReference type="ARBA" id="ARBA00023242"/>
    </source>
</evidence>
<gene>
    <name evidence="15" type="ORF">DME_LOCUS4813</name>
</gene>
<proteinExistence type="inferred from homology"/>
<protein>
    <submittedName>
        <fullName evidence="18">WD_REPEATS_REGION domain-containing protein</fullName>
    </submittedName>
</protein>
<keyword evidence="8" id="KW-0677">Repeat</keyword>
<dbReference type="SMART" id="SM00320">
    <property type="entry name" value="WD40"/>
    <property type="match status" value="11"/>
</dbReference>
<evidence type="ECO:0000313" key="18">
    <source>
        <dbReference type="WBParaSite" id="DME_0000045301-mRNA-1"/>
    </source>
</evidence>
<dbReference type="InterPro" id="IPR027145">
    <property type="entry name" value="PWP2"/>
</dbReference>
<evidence type="ECO:0000256" key="7">
    <source>
        <dbReference type="ARBA" id="ARBA00022692"/>
    </source>
</evidence>
<evidence type="ECO:0000256" key="12">
    <source>
        <dbReference type="PROSITE-ProRule" id="PRU00221"/>
    </source>
</evidence>
<feature type="transmembrane region" description="Helical" evidence="13">
    <location>
        <begin position="151"/>
        <end position="174"/>
    </location>
</feature>
<accession>A0A158Q2M7</accession>
<dbReference type="SUPFAM" id="SSF50978">
    <property type="entry name" value="WD40 repeat-like"/>
    <property type="match status" value="1"/>
</dbReference>
<dbReference type="Gene3D" id="2.130.10.10">
    <property type="entry name" value="YVTN repeat-like/Quinoprotein amine dehydrogenase"/>
    <property type="match status" value="3"/>
</dbReference>
<feature type="transmembrane region" description="Helical" evidence="13">
    <location>
        <begin position="195"/>
        <end position="221"/>
    </location>
</feature>
<dbReference type="Proteomes" id="UP000274756">
    <property type="component" value="Unassembled WGS sequence"/>
</dbReference>
<dbReference type="Pfam" id="PF00400">
    <property type="entry name" value="WD40"/>
    <property type="match status" value="5"/>
</dbReference>
<dbReference type="InterPro" id="IPR013657">
    <property type="entry name" value="SCL35B1-4/HUT1"/>
</dbReference>
<reference evidence="15 17" key="2">
    <citation type="submission" date="2018-11" db="EMBL/GenBank/DDBJ databases">
        <authorList>
            <consortium name="Pathogen Informatics"/>
        </authorList>
    </citation>
    <scope>NUCLEOTIDE SEQUENCE [LARGE SCALE GENOMIC DNA]</scope>
</reference>
<evidence type="ECO:0000256" key="13">
    <source>
        <dbReference type="SAM" id="Phobius"/>
    </source>
</evidence>
<keyword evidence="17" id="KW-1185">Reference proteome</keyword>
<dbReference type="InterPro" id="IPR011047">
    <property type="entry name" value="Quinoprotein_ADH-like_sf"/>
</dbReference>
<dbReference type="InterPro" id="IPR037185">
    <property type="entry name" value="EmrE-like"/>
</dbReference>